<name>A0A8H5PJM4_9HYPO</name>
<dbReference type="AlphaFoldDB" id="A0A8H5PJM4"/>
<keyword evidence="2" id="KW-1185">Reference proteome</keyword>
<proteinExistence type="predicted"/>
<protein>
    <submittedName>
        <fullName evidence="1">Uncharacterized protein</fullName>
    </submittedName>
</protein>
<reference evidence="1 2" key="1">
    <citation type="submission" date="2020-05" db="EMBL/GenBank/DDBJ databases">
        <title>Identification and distribution of gene clusters putatively required for synthesis of sphingolipid metabolism inhibitors in phylogenetically diverse species of the filamentous fungus Fusarium.</title>
        <authorList>
            <person name="Kim H.-S."/>
            <person name="Busman M."/>
            <person name="Brown D.W."/>
            <person name="Divon H."/>
            <person name="Uhlig S."/>
            <person name="Proctor R.H."/>
        </authorList>
    </citation>
    <scope>NUCLEOTIDE SEQUENCE [LARGE SCALE GENOMIC DNA]</scope>
    <source>
        <strain evidence="1 2">NRRL 36939</strain>
    </source>
</reference>
<dbReference type="OrthoDB" id="10412396at2759"/>
<dbReference type="Proteomes" id="UP000546213">
    <property type="component" value="Unassembled WGS sequence"/>
</dbReference>
<dbReference type="EMBL" id="JAAOAS010000068">
    <property type="protein sequence ID" value="KAF5598165.1"/>
    <property type="molecule type" value="Genomic_DNA"/>
</dbReference>
<evidence type="ECO:0000313" key="2">
    <source>
        <dbReference type="Proteomes" id="UP000546213"/>
    </source>
</evidence>
<sequence length="342" mass="38727">MVRHLQGEFAADHVIRHLEIVVNGSAVPDVRTFQDRRHELFDHRCMRKIAEAVTKLPLSSISLKSLANRKGNPDVDMKFLMGALLSRCGNYGVRYLGVDSLYRLMLYGETLRHHKNILGHYGGQRTKGFHVYTWMPEYGVGSLDSNGFVLPRQLVFAGLYVPYQTHEFEEDGVCDLEASIKRISTSIEKRLPHLRYSAFCLMEGGMIRCSYRGHQYIDLIRIIHYENEQIVMKSITYDVLLQPPQLKQMCLITAEAGFFRAHRTMEVGAVNVETRADITGEELKPLLEQVVSLKLYAGDTIQRVASDKACGAKSDLIVKACNRSPARRSSNTKISILSYKGS</sequence>
<accession>A0A8H5PJM4</accession>
<comment type="caution">
    <text evidence="1">The sequence shown here is derived from an EMBL/GenBank/DDBJ whole genome shotgun (WGS) entry which is preliminary data.</text>
</comment>
<organism evidence="1 2">
    <name type="scientific">Fusarium pseudocircinatum</name>
    <dbReference type="NCBI Taxonomy" id="56676"/>
    <lineage>
        <taxon>Eukaryota</taxon>
        <taxon>Fungi</taxon>
        <taxon>Dikarya</taxon>
        <taxon>Ascomycota</taxon>
        <taxon>Pezizomycotina</taxon>
        <taxon>Sordariomycetes</taxon>
        <taxon>Hypocreomycetidae</taxon>
        <taxon>Hypocreales</taxon>
        <taxon>Nectriaceae</taxon>
        <taxon>Fusarium</taxon>
        <taxon>Fusarium fujikuroi species complex</taxon>
    </lineage>
</organism>
<gene>
    <name evidence="1" type="ORF">FPCIR_3281</name>
</gene>
<evidence type="ECO:0000313" key="1">
    <source>
        <dbReference type="EMBL" id="KAF5598165.1"/>
    </source>
</evidence>